<dbReference type="Proteomes" id="UP000282311">
    <property type="component" value="Unassembled WGS sequence"/>
</dbReference>
<dbReference type="EMBL" id="RBAH01000026">
    <property type="protein sequence ID" value="RKN73024.1"/>
    <property type="molecule type" value="Genomic_DNA"/>
</dbReference>
<evidence type="ECO:0000313" key="2">
    <source>
        <dbReference type="Proteomes" id="UP000282311"/>
    </source>
</evidence>
<accession>A0A3B0BLP2</accession>
<protein>
    <submittedName>
        <fullName evidence="1">Uncharacterized protein</fullName>
    </submittedName>
</protein>
<name>A0A3B0BLP2_9BACL</name>
<keyword evidence="2" id="KW-1185">Reference proteome</keyword>
<sequence>MEREAKIGPFRYREGNGRPFWRLSRSVAGGGFSGTRGSAKASQAEVEVPLEPEERHWRGAIEEAKVAMAAVRPGKTGQAGP</sequence>
<dbReference type="AlphaFoldDB" id="A0A3B0BLP2"/>
<comment type="caution">
    <text evidence="1">The sequence shown here is derived from an EMBL/GenBank/DDBJ whole genome shotgun (WGS) entry which is preliminary data.</text>
</comment>
<gene>
    <name evidence="1" type="ORF">D7M11_28155</name>
</gene>
<reference evidence="1 2" key="1">
    <citation type="journal article" date="2007" name="Int. J. Syst. Evol. Microbiol.">
        <title>Paenibacillus ginsengarvi sp. nov., isolated from soil from ginseng cultivation.</title>
        <authorList>
            <person name="Yoon M.H."/>
            <person name="Ten L.N."/>
            <person name="Im W.T."/>
        </authorList>
    </citation>
    <scope>NUCLEOTIDE SEQUENCE [LARGE SCALE GENOMIC DNA]</scope>
    <source>
        <strain evidence="1 2">KCTC 13059</strain>
    </source>
</reference>
<organism evidence="1 2">
    <name type="scientific">Paenibacillus ginsengarvi</name>
    <dbReference type="NCBI Taxonomy" id="400777"/>
    <lineage>
        <taxon>Bacteria</taxon>
        <taxon>Bacillati</taxon>
        <taxon>Bacillota</taxon>
        <taxon>Bacilli</taxon>
        <taxon>Bacillales</taxon>
        <taxon>Paenibacillaceae</taxon>
        <taxon>Paenibacillus</taxon>
    </lineage>
</organism>
<evidence type="ECO:0000313" key="1">
    <source>
        <dbReference type="EMBL" id="RKN73024.1"/>
    </source>
</evidence>
<proteinExistence type="predicted"/>